<sequence>MASPSIRQPNSLAPRTPRPSYASTAVGEDSPFQDPPSLSQTYAFDWSAARGEKEPPYGPNPSQLARRKARQSNSNSDIRNGTGASTKSRVVRKTSWISKVLNYPSQLWFELTLLPQEVPLPPPKVLGRALGLTAHFFNICVCYAAVPAKNGGGLDDVGDGWADMRDEMRFTDVIEESGFSFMWLLGWILWLVSIANILWVFTRFRTYTFYRRSPNERLNSPNAKMVKEDLARLHKPDQSLVSWLLGLIGRQIRDSWRFLIGSPVKGDGLQDSSNKVHQLDKWDPPEMEMAFLTVYSPIHSMLYTILGWNNWMRVPVIMVSLSALLYAFVMFFEQAIKDERLIQSEVMHEYNEGFVNPRLNVVRKDACVMTSEAEYVDYYPYPQANGAGYHHPQSRHAPQPRHVLEGQQYGGSPRTSGFRHSVGGGSKAGALLRF</sequence>
<evidence type="ECO:0000256" key="4">
    <source>
        <dbReference type="ARBA" id="ARBA00023136"/>
    </source>
</evidence>
<dbReference type="Proteomes" id="UP000054248">
    <property type="component" value="Unassembled WGS sequence"/>
</dbReference>
<evidence type="ECO:0000256" key="3">
    <source>
        <dbReference type="ARBA" id="ARBA00022989"/>
    </source>
</evidence>
<feature type="compositionally biased region" description="Polar residues" evidence="5">
    <location>
        <begin position="1"/>
        <end position="13"/>
    </location>
</feature>
<gene>
    <name evidence="7" type="ORF">M407DRAFT_88326</name>
</gene>
<feature type="transmembrane region" description="Helical" evidence="6">
    <location>
        <begin position="314"/>
        <end position="332"/>
    </location>
</feature>
<dbReference type="GO" id="GO:0007096">
    <property type="term" value="P:regulation of exit from mitosis"/>
    <property type="evidence" value="ECO:0007669"/>
    <property type="project" value="TreeGrafter"/>
</dbReference>
<dbReference type="PANTHER" id="PTHR28293">
    <property type="entry name" value="NUCLEAR RIM PROTEIN 1"/>
    <property type="match status" value="1"/>
</dbReference>
<evidence type="ECO:0000313" key="8">
    <source>
        <dbReference type="Proteomes" id="UP000054248"/>
    </source>
</evidence>
<dbReference type="AlphaFoldDB" id="A0A0C3QN60"/>
<evidence type="ECO:0000256" key="1">
    <source>
        <dbReference type="ARBA" id="ARBA00004127"/>
    </source>
</evidence>
<evidence type="ECO:0000313" key="7">
    <source>
        <dbReference type="EMBL" id="KIO34590.1"/>
    </source>
</evidence>
<feature type="region of interest" description="Disordered" evidence="5">
    <location>
        <begin position="1"/>
        <end position="86"/>
    </location>
</feature>
<evidence type="ECO:0000256" key="6">
    <source>
        <dbReference type="SAM" id="Phobius"/>
    </source>
</evidence>
<reference evidence="7 8" key="1">
    <citation type="submission" date="2014-04" db="EMBL/GenBank/DDBJ databases">
        <authorList>
            <consortium name="DOE Joint Genome Institute"/>
            <person name="Kuo A."/>
            <person name="Girlanda M."/>
            <person name="Perotto S."/>
            <person name="Kohler A."/>
            <person name="Nagy L.G."/>
            <person name="Floudas D."/>
            <person name="Copeland A."/>
            <person name="Barry K.W."/>
            <person name="Cichocki N."/>
            <person name="Veneault-Fourrey C."/>
            <person name="LaButti K."/>
            <person name="Lindquist E.A."/>
            <person name="Lipzen A."/>
            <person name="Lundell T."/>
            <person name="Morin E."/>
            <person name="Murat C."/>
            <person name="Sun H."/>
            <person name="Tunlid A."/>
            <person name="Henrissat B."/>
            <person name="Grigoriev I.V."/>
            <person name="Hibbett D.S."/>
            <person name="Martin F."/>
            <person name="Nordberg H.P."/>
            <person name="Cantor M.N."/>
            <person name="Hua S.X."/>
        </authorList>
    </citation>
    <scope>NUCLEOTIDE SEQUENCE [LARGE SCALE GENOMIC DNA]</scope>
    <source>
        <strain evidence="7 8">MUT 4182</strain>
    </source>
</reference>
<evidence type="ECO:0000256" key="2">
    <source>
        <dbReference type="ARBA" id="ARBA00022692"/>
    </source>
</evidence>
<dbReference type="GO" id="GO:0012505">
    <property type="term" value="C:endomembrane system"/>
    <property type="evidence" value="ECO:0007669"/>
    <property type="project" value="UniProtKB-SubCell"/>
</dbReference>
<feature type="compositionally biased region" description="Polar residues" evidence="5">
    <location>
        <begin position="71"/>
        <end position="86"/>
    </location>
</feature>
<evidence type="ECO:0008006" key="9">
    <source>
        <dbReference type="Google" id="ProtNLM"/>
    </source>
</evidence>
<feature type="transmembrane region" description="Helical" evidence="6">
    <location>
        <begin position="181"/>
        <end position="202"/>
    </location>
</feature>
<dbReference type="GO" id="GO:0043007">
    <property type="term" value="P:maintenance of rDNA"/>
    <property type="evidence" value="ECO:0007669"/>
    <property type="project" value="TreeGrafter"/>
</dbReference>
<keyword evidence="3 6" id="KW-1133">Transmembrane helix</keyword>
<evidence type="ECO:0000256" key="5">
    <source>
        <dbReference type="SAM" id="MobiDB-lite"/>
    </source>
</evidence>
<keyword evidence="4 6" id="KW-0472">Membrane</keyword>
<name>A0A0C3QN60_9AGAM</name>
<dbReference type="STRING" id="1051891.A0A0C3QN60"/>
<dbReference type="EMBL" id="KN822942">
    <property type="protein sequence ID" value="KIO34590.1"/>
    <property type="molecule type" value="Genomic_DNA"/>
</dbReference>
<proteinExistence type="predicted"/>
<dbReference type="PANTHER" id="PTHR28293:SF1">
    <property type="entry name" value="NUCLEAR RIM PROTEIN 1"/>
    <property type="match status" value="1"/>
</dbReference>
<dbReference type="HOGENOM" id="CLU_062849_0_0_1"/>
<organism evidence="7 8">
    <name type="scientific">Tulasnella calospora MUT 4182</name>
    <dbReference type="NCBI Taxonomy" id="1051891"/>
    <lineage>
        <taxon>Eukaryota</taxon>
        <taxon>Fungi</taxon>
        <taxon>Dikarya</taxon>
        <taxon>Basidiomycota</taxon>
        <taxon>Agaricomycotina</taxon>
        <taxon>Agaricomycetes</taxon>
        <taxon>Cantharellales</taxon>
        <taxon>Tulasnellaceae</taxon>
        <taxon>Tulasnella</taxon>
    </lineage>
</organism>
<dbReference type="OrthoDB" id="3363151at2759"/>
<protein>
    <recommendedName>
        <fullName evidence="9">Nuclear rim protein 1</fullName>
    </recommendedName>
</protein>
<reference evidence="8" key="2">
    <citation type="submission" date="2015-01" db="EMBL/GenBank/DDBJ databases">
        <title>Evolutionary Origins and Diversification of the Mycorrhizal Mutualists.</title>
        <authorList>
            <consortium name="DOE Joint Genome Institute"/>
            <consortium name="Mycorrhizal Genomics Consortium"/>
            <person name="Kohler A."/>
            <person name="Kuo A."/>
            <person name="Nagy L.G."/>
            <person name="Floudas D."/>
            <person name="Copeland A."/>
            <person name="Barry K.W."/>
            <person name="Cichocki N."/>
            <person name="Veneault-Fourrey C."/>
            <person name="LaButti K."/>
            <person name="Lindquist E.A."/>
            <person name="Lipzen A."/>
            <person name="Lundell T."/>
            <person name="Morin E."/>
            <person name="Murat C."/>
            <person name="Riley R."/>
            <person name="Ohm R."/>
            <person name="Sun H."/>
            <person name="Tunlid A."/>
            <person name="Henrissat B."/>
            <person name="Grigoriev I.V."/>
            <person name="Hibbett D.S."/>
            <person name="Martin F."/>
        </authorList>
    </citation>
    <scope>NUCLEOTIDE SEQUENCE [LARGE SCALE GENOMIC DNA]</scope>
    <source>
        <strain evidence="8">MUT 4182</strain>
    </source>
</reference>
<comment type="subcellular location">
    <subcellularLocation>
        <location evidence="1">Endomembrane system</location>
        <topology evidence="1">Multi-pass membrane protein</topology>
    </subcellularLocation>
</comment>
<dbReference type="InterPro" id="IPR018819">
    <property type="entry name" value="Nur1/Mug154"/>
</dbReference>
<accession>A0A0C3QN60</accession>
<keyword evidence="8" id="KW-1185">Reference proteome</keyword>
<keyword evidence="2 6" id="KW-0812">Transmembrane</keyword>
<dbReference type="Pfam" id="PF10332">
    <property type="entry name" value="DUF2418"/>
    <property type="match status" value="1"/>
</dbReference>